<name>A0ABX8AZE4_9BACT</name>
<evidence type="ECO:0000313" key="3">
    <source>
        <dbReference type="Proteomes" id="UP000677668"/>
    </source>
</evidence>
<evidence type="ECO:0000313" key="2">
    <source>
        <dbReference type="EMBL" id="QUV93202.1"/>
    </source>
</evidence>
<dbReference type="EMBL" id="CP072642">
    <property type="protein sequence ID" value="QUV93202.1"/>
    <property type="molecule type" value="Genomic_DNA"/>
</dbReference>
<dbReference type="SUPFAM" id="SSF51905">
    <property type="entry name" value="FAD/NAD(P)-binding domain"/>
    <property type="match status" value="1"/>
</dbReference>
<keyword evidence="3" id="KW-1185">Reference proteome</keyword>
<evidence type="ECO:0000259" key="1">
    <source>
        <dbReference type="Pfam" id="PF01266"/>
    </source>
</evidence>
<dbReference type="Proteomes" id="UP000677668">
    <property type="component" value="Chromosome 1"/>
</dbReference>
<proteinExistence type="predicted"/>
<protein>
    <submittedName>
        <fullName evidence="2">FAD-binding oxidoreductase</fullName>
    </submittedName>
</protein>
<sequence length="402" mass="43051">MTSTSFWQATAGRPSAPTPTVNDVDCLIIGGGIAGASAAYALAQARPDWKLAVVDRRQIAGGATGRNAGFLLAGTADYYAVAVARYGRETARAVFATTVASHHHIRTFLAHRPDVECDYIPCGSLTLAGTAEEAEVLAHSAELLREDGFDVDFVPHDPLQRGFCAAIRNRHDAGIHPVKLVHALLAASGAAIVENWPVATLESTPAGVVVQGERGQLRAGRVLLTPNGEAANLHAYFADKVFPKRGQIFVTAPYPSRLLSEVVYANDGYEYFRQLPDGRFLFGGGRRAFAATETGTDETPTADVQNFLERFRDRHFPELIDLPITHRWAGTMGFTPDGLPLLGTLPGQPEIAFSIACHGHGMGFSLEVGRLAAELVITGKPPALFDVARLERSPASRPAAHV</sequence>
<dbReference type="InterPro" id="IPR036188">
    <property type="entry name" value="FAD/NAD-bd_sf"/>
</dbReference>
<dbReference type="Gene3D" id="3.50.50.60">
    <property type="entry name" value="FAD/NAD(P)-binding domain"/>
    <property type="match status" value="1"/>
</dbReference>
<dbReference type="PANTHER" id="PTHR13847">
    <property type="entry name" value="SARCOSINE DEHYDROGENASE-RELATED"/>
    <property type="match status" value="1"/>
</dbReference>
<feature type="domain" description="FAD dependent oxidoreductase" evidence="1">
    <location>
        <begin position="25"/>
        <end position="375"/>
    </location>
</feature>
<dbReference type="Pfam" id="PF01266">
    <property type="entry name" value="DAO"/>
    <property type="match status" value="1"/>
</dbReference>
<organism evidence="2 3">
    <name type="scientific">Chloracidobacterium sp. N</name>
    <dbReference type="NCBI Taxonomy" id="2821540"/>
    <lineage>
        <taxon>Bacteria</taxon>
        <taxon>Pseudomonadati</taxon>
        <taxon>Acidobacteriota</taxon>
        <taxon>Terriglobia</taxon>
        <taxon>Terriglobales</taxon>
        <taxon>Acidobacteriaceae</taxon>
        <taxon>Chloracidobacterium</taxon>
        <taxon>Chloracidobacterium aggregatum</taxon>
    </lineage>
</organism>
<dbReference type="SUPFAM" id="SSF54373">
    <property type="entry name" value="FAD-linked reductases, C-terminal domain"/>
    <property type="match status" value="1"/>
</dbReference>
<dbReference type="Gene3D" id="3.30.9.10">
    <property type="entry name" value="D-Amino Acid Oxidase, subunit A, domain 2"/>
    <property type="match status" value="1"/>
</dbReference>
<accession>A0ABX8AZE4</accession>
<dbReference type="InterPro" id="IPR006076">
    <property type="entry name" value="FAD-dep_OxRdtase"/>
</dbReference>
<gene>
    <name evidence="2" type="ORF">J8C05_07390</name>
</gene>
<dbReference type="RefSeq" id="WP_211421600.1">
    <property type="nucleotide sequence ID" value="NZ_CP072642.1"/>
</dbReference>
<reference evidence="2 3" key="1">
    <citation type="submission" date="2021-03" db="EMBL/GenBank/DDBJ databases">
        <title>Genomic and phenotypic characterization of Chloracidobacterium isolates provides evidence for multiple species.</title>
        <authorList>
            <person name="Saini M.K."/>
            <person name="Costas A.M.G."/>
            <person name="Tank M."/>
            <person name="Bryant D.A."/>
        </authorList>
    </citation>
    <scope>NUCLEOTIDE SEQUENCE [LARGE SCALE GENOMIC DNA]</scope>
    <source>
        <strain evidence="2 3">N</strain>
    </source>
</reference>